<organism evidence="7 8">
    <name type="scientific">Caerostris darwini</name>
    <dbReference type="NCBI Taxonomy" id="1538125"/>
    <lineage>
        <taxon>Eukaryota</taxon>
        <taxon>Metazoa</taxon>
        <taxon>Ecdysozoa</taxon>
        <taxon>Arthropoda</taxon>
        <taxon>Chelicerata</taxon>
        <taxon>Arachnida</taxon>
        <taxon>Araneae</taxon>
        <taxon>Araneomorphae</taxon>
        <taxon>Entelegynae</taxon>
        <taxon>Araneoidea</taxon>
        <taxon>Araneidae</taxon>
        <taxon>Caerostris</taxon>
    </lineage>
</organism>
<evidence type="ECO:0000313" key="7">
    <source>
        <dbReference type="EMBL" id="GIY52265.1"/>
    </source>
</evidence>
<dbReference type="PANTHER" id="PTHR47992">
    <property type="entry name" value="PROTEIN PHOSPHATASE"/>
    <property type="match status" value="1"/>
</dbReference>
<name>A0AAV4U3G9_9ARAC</name>
<feature type="region of interest" description="Disordered" evidence="5">
    <location>
        <begin position="347"/>
        <end position="383"/>
    </location>
</feature>
<dbReference type="SMART" id="SM00332">
    <property type="entry name" value="PP2Cc"/>
    <property type="match status" value="1"/>
</dbReference>
<feature type="domain" description="PPM-type phosphatase" evidence="6">
    <location>
        <begin position="10"/>
        <end position="328"/>
    </location>
</feature>
<keyword evidence="3 4" id="KW-0904">Protein phosphatase</keyword>
<dbReference type="FunFam" id="3.60.40.10:FF:000060">
    <property type="entry name" value="Protein phosphatase 2c"/>
    <property type="match status" value="1"/>
</dbReference>
<dbReference type="AlphaFoldDB" id="A0AAV4U3G9"/>
<dbReference type="Proteomes" id="UP001054837">
    <property type="component" value="Unassembled WGS sequence"/>
</dbReference>
<dbReference type="InterPro" id="IPR036457">
    <property type="entry name" value="PPM-type-like_dom_sf"/>
</dbReference>
<keyword evidence="1" id="KW-0479">Metal-binding</keyword>
<feature type="compositionally biased region" description="Polar residues" evidence="5">
    <location>
        <begin position="527"/>
        <end position="540"/>
    </location>
</feature>
<reference evidence="7 8" key="1">
    <citation type="submission" date="2021-06" db="EMBL/GenBank/DDBJ databases">
        <title>Caerostris darwini draft genome.</title>
        <authorList>
            <person name="Kono N."/>
            <person name="Arakawa K."/>
        </authorList>
    </citation>
    <scope>NUCLEOTIDE SEQUENCE [LARGE SCALE GENOMIC DNA]</scope>
</reference>
<proteinExistence type="inferred from homology"/>
<evidence type="ECO:0000313" key="8">
    <source>
        <dbReference type="Proteomes" id="UP001054837"/>
    </source>
</evidence>
<dbReference type="CDD" id="cd00143">
    <property type="entry name" value="PP2Cc"/>
    <property type="match status" value="1"/>
</dbReference>
<comment type="similarity">
    <text evidence="4">Belongs to the PP2C family.</text>
</comment>
<evidence type="ECO:0000259" key="6">
    <source>
        <dbReference type="PROSITE" id="PS51746"/>
    </source>
</evidence>
<dbReference type="InterPro" id="IPR001932">
    <property type="entry name" value="PPM-type_phosphatase-like_dom"/>
</dbReference>
<dbReference type="SUPFAM" id="SSF81606">
    <property type="entry name" value="PP2C-like"/>
    <property type="match status" value="1"/>
</dbReference>
<accession>A0AAV4U3G9</accession>
<gene>
    <name evidence="7" type="primary">PPM1D</name>
    <name evidence="7" type="ORF">CDAR_83791</name>
</gene>
<dbReference type="GO" id="GO:0046872">
    <property type="term" value="F:metal ion binding"/>
    <property type="evidence" value="ECO:0007669"/>
    <property type="project" value="UniProtKB-KW"/>
</dbReference>
<keyword evidence="8" id="KW-1185">Reference proteome</keyword>
<evidence type="ECO:0000256" key="5">
    <source>
        <dbReference type="SAM" id="MobiDB-lite"/>
    </source>
</evidence>
<dbReference type="InterPro" id="IPR000222">
    <property type="entry name" value="PP2C_BS"/>
</dbReference>
<dbReference type="Gene3D" id="3.60.40.10">
    <property type="entry name" value="PPM-type phosphatase domain"/>
    <property type="match status" value="1"/>
</dbReference>
<dbReference type="PROSITE" id="PS01032">
    <property type="entry name" value="PPM_1"/>
    <property type="match status" value="1"/>
</dbReference>
<dbReference type="Pfam" id="PF00481">
    <property type="entry name" value="PP2C"/>
    <property type="match status" value="1"/>
</dbReference>
<evidence type="ECO:0000256" key="4">
    <source>
        <dbReference type="RuleBase" id="RU003465"/>
    </source>
</evidence>
<evidence type="ECO:0000256" key="2">
    <source>
        <dbReference type="ARBA" id="ARBA00022801"/>
    </source>
</evidence>
<dbReference type="GO" id="GO:0004722">
    <property type="term" value="F:protein serine/threonine phosphatase activity"/>
    <property type="evidence" value="ECO:0007669"/>
    <property type="project" value="InterPro"/>
</dbReference>
<feature type="compositionally biased region" description="Low complexity" evidence="5">
    <location>
        <begin position="502"/>
        <end position="521"/>
    </location>
</feature>
<feature type="compositionally biased region" description="Polar residues" evidence="5">
    <location>
        <begin position="549"/>
        <end position="558"/>
    </location>
</feature>
<keyword evidence="2 4" id="KW-0378">Hydrolase</keyword>
<dbReference type="PROSITE" id="PS51746">
    <property type="entry name" value="PPM_2"/>
    <property type="match status" value="1"/>
</dbReference>
<protein>
    <submittedName>
        <fullName evidence="7">Protein phosphatase 1D</fullName>
    </submittedName>
</protein>
<dbReference type="InterPro" id="IPR015655">
    <property type="entry name" value="PP2C"/>
</dbReference>
<sequence length="660" mass="73795">MSQSIGLNLRVTGHCNQGGRKYMEDAFVVAYQQSEDQKDLEYAYFGIFDGHGGREAALFAKEHLMNNIVCQKSFWSDDDNQVLKAIRDGFLATHHAMWREVGKWPKTVSGLPSTSGTTSSIAFIRRRKLYIGHVGDSKIVLGFQLPGSTEWCAYALTKDHKPETPEERKRINSVGGLVMNKAGVERVVWNRPRPGHKGPIRRSTPFDQIPFLAVARSLGDLWSYNYMKDEFVVSPDPDLKVININPHVHRCIIFASDGLWNMLSTQCAVRIVQTAEEENEKLILEGGKANGTGKQPNNPSKLLVDAALRHWFELGMRADNTSVVTVMLDPPGPPKSEVLLRQRVMKRLRPRDDQPEEVVDAKVPTGLETPCPSNREKRKTNECIDSLLNRERKRSSDSQSEMVNKERKLSLEGDEFIPKNLPKPVILTPQRIVKPSSSQNKSVHKSQSTKSPKHKSSPPVPILHIKTKKKTLEPPEGGGNNISLTAKESENKNQVETSNLPTSSTDESVVSESGNSLLSNSELEKPVSTSPETRTESFLSKSGKDDTTPLKNSSSLGSKENGRVHLCEVDNIFKLNARTSDSFENSNSSKQIAVSTKNKPVPSIVKNFRKSTLKRRNSVFPAAKRPRIHRRNFPSCRTSSSRRNFAHNTRAQTGIRKLKV</sequence>
<evidence type="ECO:0000256" key="3">
    <source>
        <dbReference type="ARBA" id="ARBA00022912"/>
    </source>
</evidence>
<dbReference type="EMBL" id="BPLQ01010651">
    <property type="protein sequence ID" value="GIY52265.1"/>
    <property type="molecule type" value="Genomic_DNA"/>
</dbReference>
<evidence type="ECO:0000256" key="1">
    <source>
        <dbReference type="ARBA" id="ARBA00022723"/>
    </source>
</evidence>
<comment type="caution">
    <text evidence="7">The sequence shown here is derived from an EMBL/GenBank/DDBJ whole genome shotgun (WGS) entry which is preliminary data.</text>
</comment>
<feature type="region of interest" description="Disordered" evidence="5">
    <location>
        <begin position="419"/>
        <end position="559"/>
    </location>
</feature>